<proteinExistence type="predicted"/>
<dbReference type="AlphaFoldDB" id="A0A6J4HGL8"/>
<name>A0A6J4HGL8_9PROT</name>
<feature type="compositionally biased region" description="Basic and acidic residues" evidence="1">
    <location>
        <begin position="306"/>
        <end position="321"/>
    </location>
</feature>
<feature type="region of interest" description="Disordered" evidence="1">
    <location>
        <begin position="186"/>
        <end position="239"/>
    </location>
</feature>
<evidence type="ECO:0000313" key="2">
    <source>
        <dbReference type="EMBL" id="CAA9224009.1"/>
    </source>
</evidence>
<dbReference type="EMBL" id="CADCTD010000018">
    <property type="protein sequence ID" value="CAA9224009.1"/>
    <property type="molecule type" value="Genomic_DNA"/>
</dbReference>
<sequence length="321" mass="33913">DPPPCPGRPAGPARPRPRAGQLSGPADSLPRALPAWRRHRHLGAHRRRGHAGRARPAHRHREPWRRRRADRHRGRGQGAAGRLHPALHHHHPCADAGGDAALPLRPGGGFRAHRPARHHLDPVLRRAEGAGRDQDHGAVHRLGARAGPLLRLLRAGQHRPCLRADAGGGGEARDDACLLSRRDADAAGHAGRQHPWRLPQHGGGGGDDEGRAHPGLGRERGPPRALHARGAEPQGAGLLRPLRLQRLLRPAGPGADAAAGARPADRGLPGGGNEVGDAAAAAGDRHHPELPGPGRLPGADRAQPARMDRDLGAAEPQHRGL</sequence>
<evidence type="ECO:0000256" key="1">
    <source>
        <dbReference type="SAM" id="MobiDB-lite"/>
    </source>
</evidence>
<feature type="non-terminal residue" evidence="2">
    <location>
        <position position="321"/>
    </location>
</feature>
<feature type="compositionally biased region" description="Basic and acidic residues" evidence="1">
    <location>
        <begin position="208"/>
        <end position="222"/>
    </location>
</feature>
<gene>
    <name evidence="2" type="ORF">AVDCRST_MAG27-661</name>
</gene>
<reference evidence="2" key="1">
    <citation type="submission" date="2020-02" db="EMBL/GenBank/DDBJ databases">
        <authorList>
            <person name="Meier V. D."/>
        </authorList>
    </citation>
    <scope>NUCLEOTIDE SEQUENCE</scope>
    <source>
        <strain evidence="2">AVDCRST_MAG27</strain>
    </source>
</reference>
<feature type="non-terminal residue" evidence="2">
    <location>
        <position position="1"/>
    </location>
</feature>
<feature type="compositionally biased region" description="Low complexity" evidence="1">
    <location>
        <begin position="251"/>
        <end position="262"/>
    </location>
</feature>
<organism evidence="2">
    <name type="scientific">uncultured Craurococcus sp</name>
    <dbReference type="NCBI Taxonomy" id="1135998"/>
    <lineage>
        <taxon>Bacteria</taxon>
        <taxon>Pseudomonadati</taxon>
        <taxon>Pseudomonadota</taxon>
        <taxon>Alphaproteobacteria</taxon>
        <taxon>Acetobacterales</taxon>
        <taxon>Acetobacteraceae</taxon>
        <taxon>Craurococcus</taxon>
        <taxon>environmental samples</taxon>
    </lineage>
</organism>
<feature type="region of interest" description="Disordered" evidence="1">
    <location>
        <begin position="251"/>
        <end position="321"/>
    </location>
</feature>
<feature type="region of interest" description="Disordered" evidence="1">
    <location>
        <begin position="1"/>
        <end position="90"/>
    </location>
</feature>
<protein>
    <submittedName>
        <fullName evidence="2">BUG/TctC family periplasmic protein</fullName>
    </submittedName>
</protein>
<accession>A0A6J4HGL8</accession>
<feature type="compositionally biased region" description="Pro residues" evidence="1">
    <location>
        <begin position="1"/>
        <end position="14"/>
    </location>
</feature>
<feature type="compositionally biased region" description="Basic residues" evidence="1">
    <location>
        <begin position="36"/>
        <end position="75"/>
    </location>
</feature>